<name>A0A392SXI1_9FABA</name>
<organism evidence="1 2">
    <name type="scientific">Trifolium medium</name>
    <dbReference type="NCBI Taxonomy" id="97028"/>
    <lineage>
        <taxon>Eukaryota</taxon>
        <taxon>Viridiplantae</taxon>
        <taxon>Streptophyta</taxon>
        <taxon>Embryophyta</taxon>
        <taxon>Tracheophyta</taxon>
        <taxon>Spermatophyta</taxon>
        <taxon>Magnoliopsida</taxon>
        <taxon>eudicotyledons</taxon>
        <taxon>Gunneridae</taxon>
        <taxon>Pentapetalae</taxon>
        <taxon>rosids</taxon>
        <taxon>fabids</taxon>
        <taxon>Fabales</taxon>
        <taxon>Fabaceae</taxon>
        <taxon>Papilionoideae</taxon>
        <taxon>50 kb inversion clade</taxon>
        <taxon>NPAAA clade</taxon>
        <taxon>Hologalegina</taxon>
        <taxon>IRL clade</taxon>
        <taxon>Trifolieae</taxon>
        <taxon>Trifolium</taxon>
    </lineage>
</organism>
<proteinExistence type="predicted"/>
<keyword evidence="2" id="KW-1185">Reference proteome</keyword>
<comment type="caution">
    <text evidence="1">The sequence shown here is derived from an EMBL/GenBank/DDBJ whole genome shotgun (WGS) entry which is preliminary data.</text>
</comment>
<reference evidence="1 2" key="1">
    <citation type="journal article" date="2018" name="Front. Plant Sci.">
        <title>Red Clover (Trifolium pratense) and Zigzag Clover (T. medium) - A Picture of Genomic Similarities and Differences.</title>
        <authorList>
            <person name="Dluhosova J."/>
            <person name="Istvanek J."/>
            <person name="Nedelnik J."/>
            <person name="Repkova J."/>
        </authorList>
    </citation>
    <scope>NUCLEOTIDE SEQUENCE [LARGE SCALE GENOMIC DNA]</scope>
    <source>
        <strain evidence="2">cv. 10/8</strain>
        <tissue evidence="1">Leaf</tissue>
    </source>
</reference>
<dbReference type="EMBL" id="LXQA010452532">
    <property type="protein sequence ID" value="MCI52765.1"/>
    <property type="molecule type" value="Genomic_DNA"/>
</dbReference>
<dbReference type="Proteomes" id="UP000265520">
    <property type="component" value="Unassembled WGS sequence"/>
</dbReference>
<evidence type="ECO:0000313" key="1">
    <source>
        <dbReference type="EMBL" id="MCI52765.1"/>
    </source>
</evidence>
<sequence>MGDQPMTKEEFDGANTALSAAITALTAHVAALTT</sequence>
<accession>A0A392SXI1</accession>
<dbReference type="AlphaFoldDB" id="A0A392SXI1"/>
<protein>
    <submittedName>
        <fullName evidence="1">Uncharacterized protein</fullName>
    </submittedName>
</protein>
<evidence type="ECO:0000313" key="2">
    <source>
        <dbReference type="Proteomes" id="UP000265520"/>
    </source>
</evidence>